<keyword evidence="2" id="KW-0732">Signal</keyword>
<proteinExistence type="predicted"/>
<organism evidence="3 4">
    <name type="scientific">Shouchella lonarensis</name>
    <dbReference type="NCBI Taxonomy" id="1464122"/>
    <lineage>
        <taxon>Bacteria</taxon>
        <taxon>Bacillati</taxon>
        <taxon>Bacillota</taxon>
        <taxon>Bacilli</taxon>
        <taxon>Bacillales</taxon>
        <taxon>Bacillaceae</taxon>
        <taxon>Shouchella</taxon>
    </lineage>
</organism>
<keyword evidence="4" id="KW-1185">Reference proteome</keyword>
<dbReference type="GO" id="GO:0016020">
    <property type="term" value="C:membrane"/>
    <property type="evidence" value="ECO:0007669"/>
    <property type="project" value="InterPro"/>
</dbReference>
<dbReference type="STRING" id="1464122.SAMN05421737_105270"/>
<dbReference type="CDD" id="cd22653">
    <property type="entry name" value="ClyA_HblB-like"/>
    <property type="match status" value="1"/>
</dbReference>
<evidence type="ECO:0000313" key="3">
    <source>
        <dbReference type="EMBL" id="SDC14334.1"/>
    </source>
</evidence>
<dbReference type="Gene3D" id="1.20.1170.10">
    <property type="match status" value="1"/>
</dbReference>
<dbReference type="InterPro" id="IPR052785">
    <property type="entry name" value="Enterotoxin_cmpnt"/>
</dbReference>
<gene>
    <name evidence="3" type="ORF">SAMN05421737_105270</name>
</gene>
<reference evidence="4" key="1">
    <citation type="submission" date="2016-09" db="EMBL/GenBank/DDBJ databases">
        <authorList>
            <person name="Varghese N."/>
            <person name="Submissions S."/>
        </authorList>
    </citation>
    <scope>NUCLEOTIDE SEQUENCE [LARGE SCALE GENOMIC DNA]</scope>
    <source>
        <strain evidence="4">25nlg</strain>
    </source>
</reference>
<dbReference type="Pfam" id="PF05791">
    <property type="entry name" value="Bacillus_HBL"/>
    <property type="match status" value="1"/>
</dbReference>
<evidence type="ECO:0000256" key="1">
    <source>
        <dbReference type="SAM" id="Coils"/>
    </source>
</evidence>
<feature type="coiled-coil region" evidence="1">
    <location>
        <begin position="199"/>
        <end position="226"/>
    </location>
</feature>
<dbReference type="PANTHER" id="PTHR38443">
    <property type="match status" value="1"/>
</dbReference>
<keyword evidence="1" id="KW-0175">Coiled coil</keyword>
<dbReference type="PANTHER" id="PTHR38443:SF2">
    <property type="entry name" value="NON-HEMOLYTIC ENTEROTOXIN LYTIC COMPONENT L1"/>
    <property type="match status" value="1"/>
</dbReference>
<name>A0A1G6J653_9BACI</name>
<accession>A0A1G6J653</accession>
<feature type="chain" id="PRO_5017413581" evidence="2">
    <location>
        <begin position="31"/>
        <end position="386"/>
    </location>
</feature>
<dbReference type="OrthoDB" id="2925033at2"/>
<protein>
    <submittedName>
        <fullName evidence="3">Non-hemolytic enterotoxin B/C</fullName>
    </submittedName>
</protein>
<evidence type="ECO:0000256" key="2">
    <source>
        <dbReference type="SAM" id="SignalP"/>
    </source>
</evidence>
<evidence type="ECO:0000313" key="4">
    <source>
        <dbReference type="Proteomes" id="UP000242662"/>
    </source>
</evidence>
<sequence>MNKKIKTLTCLTVMTAMLTTTVVPATHAFAATNAVPTEQAVSAEDELVPAELENVLAKTGSHIAVLDEYAILVNAQAPYDFSATSIDKGLIDKIVADQQTAKANAIKWVDQVKPQIIQTNEDIFAFGTKFDKYYETLVRAADEADTSKLKSGITSLYKSIQNKQNDVTDLIGVLKTYRNAVVDDGENFSTNATNVAKAFDANTGKIEQLQDLIAEYQKNIDEGTDLVTEGVSYEAPGIVLMVLGKVLVFLGNTTGISMDLAGMGLTADGAALVTNGIQMIKSGKDGIRDATAQLSQAEGQVAALSLNKERLQTFTKEIDVAIQSAQAVLNQWQLMGAKYETLLEKIDRATPEDLLFIKAQLKSAKKSWEDILAYADNLYVDLTTGE</sequence>
<dbReference type="SUPFAM" id="SSF58100">
    <property type="entry name" value="Bacterial hemolysins"/>
    <property type="match status" value="1"/>
</dbReference>
<dbReference type="RefSeq" id="WP_090775612.1">
    <property type="nucleotide sequence ID" value="NZ_FMYM01000005.1"/>
</dbReference>
<dbReference type="Proteomes" id="UP000242662">
    <property type="component" value="Unassembled WGS sequence"/>
</dbReference>
<feature type="signal peptide" evidence="2">
    <location>
        <begin position="1"/>
        <end position="30"/>
    </location>
</feature>
<dbReference type="InterPro" id="IPR008414">
    <property type="entry name" value="HBL"/>
</dbReference>
<dbReference type="EMBL" id="FMYM01000005">
    <property type="protein sequence ID" value="SDC14334.1"/>
    <property type="molecule type" value="Genomic_DNA"/>
</dbReference>
<dbReference type="AlphaFoldDB" id="A0A1G6J653"/>